<dbReference type="SMART" id="SM00086">
    <property type="entry name" value="PAC"/>
    <property type="match status" value="2"/>
</dbReference>
<feature type="domain" description="Histidine kinase" evidence="6">
    <location>
        <begin position="515"/>
        <end position="738"/>
    </location>
</feature>
<accession>A0A7V8SWE0</accession>
<evidence type="ECO:0000256" key="4">
    <source>
        <dbReference type="PROSITE-ProRule" id="PRU00169"/>
    </source>
</evidence>
<protein>
    <recommendedName>
        <fullName evidence="2">histidine kinase</fullName>
        <ecNumber evidence="2">2.7.13.3</ecNumber>
    </recommendedName>
</protein>
<dbReference type="InterPro" id="IPR001610">
    <property type="entry name" value="PAC"/>
</dbReference>
<feature type="transmembrane region" description="Helical" evidence="5">
    <location>
        <begin position="129"/>
        <end position="148"/>
    </location>
</feature>
<dbReference type="InterPro" id="IPR036097">
    <property type="entry name" value="HisK_dim/P_sf"/>
</dbReference>
<dbReference type="Pfam" id="PF00072">
    <property type="entry name" value="Response_reg"/>
    <property type="match status" value="1"/>
</dbReference>
<dbReference type="PROSITE" id="PS50112">
    <property type="entry name" value="PAS"/>
    <property type="match status" value="2"/>
</dbReference>
<dbReference type="SMART" id="SM00387">
    <property type="entry name" value="HATPase_c"/>
    <property type="match status" value="1"/>
</dbReference>
<dbReference type="PROSITE" id="PS50109">
    <property type="entry name" value="HIS_KIN"/>
    <property type="match status" value="1"/>
</dbReference>
<dbReference type="AlphaFoldDB" id="A0A7V8SWE0"/>
<gene>
    <name evidence="10" type="ORF">HRJ53_06075</name>
</gene>
<evidence type="ECO:0000256" key="3">
    <source>
        <dbReference type="ARBA" id="ARBA00022553"/>
    </source>
</evidence>
<dbReference type="InterPro" id="IPR001789">
    <property type="entry name" value="Sig_transdc_resp-reg_receiver"/>
</dbReference>
<evidence type="ECO:0000256" key="1">
    <source>
        <dbReference type="ARBA" id="ARBA00000085"/>
    </source>
</evidence>
<dbReference type="Pfam" id="PF02518">
    <property type="entry name" value="HATPase_c"/>
    <property type="match status" value="1"/>
</dbReference>
<dbReference type="PRINTS" id="PR00344">
    <property type="entry name" value="BCTRLSENSOR"/>
</dbReference>
<feature type="domain" description="PAC" evidence="9">
    <location>
        <begin position="451"/>
        <end position="502"/>
    </location>
</feature>
<dbReference type="Proteomes" id="UP000567293">
    <property type="component" value="Unassembled WGS sequence"/>
</dbReference>
<evidence type="ECO:0000256" key="5">
    <source>
        <dbReference type="SAM" id="Phobius"/>
    </source>
</evidence>
<dbReference type="CDD" id="cd00130">
    <property type="entry name" value="PAS"/>
    <property type="match status" value="2"/>
</dbReference>
<dbReference type="InterPro" id="IPR003594">
    <property type="entry name" value="HATPase_dom"/>
</dbReference>
<dbReference type="Pfam" id="PF13426">
    <property type="entry name" value="PAS_9"/>
    <property type="match status" value="1"/>
</dbReference>
<dbReference type="NCBIfam" id="TIGR00229">
    <property type="entry name" value="sensory_box"/>
    <property type="match status" value="2"/>
</dbReference>
<dbReference type="SUPFAM" id="SSF52172">
    <property type="entry name" value="CheY-like"/>
    <property type="match status" value="1"/>
</dbReference>
<dbReference type="PANTHER" id="PTHR43065">
    <property type="entry name" value="SENSOR HISTIDINE KINASE"/>
    <property type="match status" value="1"/>
</dbReference>
<dbReference type="Gene3D" id="3.40.50.2300">
    <property type="match status" value="1"/>
</dbReference>
<dbReference type="PROSITE" id="PS50113">
    <property type="entry name" value="PAC"/>
    <property type="match status" value="1"/>
</dbReference>
<sequence>MGVAMWGIANLGWLYYEVVLGSEPPQTSAVRFLFGFEDVLIAMALFLDQDKDAPRIDVEALLDFVQVGIVFFFIFVEFYFLPAQRLDERTAFLREMRVENLEDVMVAALAAFRALTARKQHLRKLYGGLAVFVSVVMVCAGLAQYLQIARPAPTGTLRDLLWTLPFLAGALWAAQWKPSADEGSGLKVRRKALGELLVTNGTLALAPLIILFQVAQLEQEWRLARFSLLGVSILCYAARLAISQHREAKSANEAMTHALAMDSAADGISILGKEGQLLYANSAFAKMMRFERASAIIGKNWQEIYDERDVALLEDHIRDSLKEKGKWSEQVSLSRRDGSRIPVEMTITLMPEGGVVSVARDISERLRAERAHLETEAKYKMFVEQVAAVSYIAEVGLHGKWHYVSPQVEAIFGYTQEEWLAGAEDWILHVLDEDRPVVGAAEENFMKARRFQAEYRVKRKDGRIIWVSDNAVFVPGSESHPLMEGIIVDITERRLLENQLQQARRMEAVGRLAGGVAHDFNNLLTIIKGYVELALNRVASHPELRGNIQQIAGAADRAVTLVRQLLAFSRKQVLQPKVLDLNGIVVNMDKMVRRLMSETIVMTTKVEKYLGAVKADPGQIEQVILNLLVNARDAMPDGGKLWIETKNVELNGSFSSDQSAIKPGSYVMLSVIDTGVGISPDTLPHIFEPFYTTKESSRGTGLGLSTVYGIVKQSGGHIMVASEVGKGTTFKVYLPRVEDSVQALQKRDWAETPGEKSRETILLVEDEPAVRELARLVLCEQGYTVIEAQNSEEAVRLAGKHGSEIHLLLTDVVMPGMSGHDLAKHLTTLHTNLRVLYMSGYTYNVIAENGTLEEGLSFLQKPFTPQVLTQRVREALSGNAQLG</sequence>
<keyword evidence="3 4" id="KW-0597">Phosphoprotein</keyword>
<dbReference type="InterPro" id="IPR005467">
    <property type="entry name" value="His_kinase_dom"/>
</dbReference>
<evidence type="ECO:0000259" key="9">
    <source>
        <dbReference type="PROSITE" id="PS50113"/>
    </source>
</evidence>
<dbReference type="InterPro" id="IPR003661">
    <property type="entry name" value="HisK_dim/P_dom"/>
</dbReference>
<dbReference type="Pfam" id="PF00512">
    <property type="entry name" value="HisKA"/>
    <property type="match status" value="1"/>
</dbReference>
<dbReference type="InterPro" id="IPR035965">
    <property type="entry name" value="PAS-like_dom_sf"/>
</dbReference>
<comment type="caution">
    <text evidence="10">The sequence shown here is derived from an EMBL/GenBank/DDBJ whole genome shotgun (WGS) entry which is preliminary data.</text>
</comment>
<evidence type="ECO:0000259" key="6">
    <source>
        <dbReference type="PROSITE" id="PS50109"/>
    </source>
</evidence>
<reference evidence="10" key="1">
    <citation type="submission" date="2020-06" db="EMBL/GenBank/DDBJ databases">
        <title>Legume-microbial interactions unlock mineral nutrients during tropical forest succession.</title>
        <authorList>
            <person name="Epihov D.Z."/>
        </authorList>
    </citation>
    <scope>NUCLEOTIDE SEQUENCE [LARGE SCALE GENOMIC DNA]</scope>
    <source>
        <strain evidence="10">Pan2503</strain>
    </source>
</reference>
<dbReference type="SMART" id="SM00388">
    <property type="entry name" value="HisKA"/>
    <property type="match status" value="1"/>
</dbReference>
<dbReference type="InterPro" id="IPR036890">
    <property type="entry name" value="HATPase_C_sf"/>
</dbReference>
<dbReference type="InterPro" id="IPR011006">
    <property type="entry name" value="CheY-like_superfamily"/>
</dbReference>
<dbReference type="Pfam" id="PF08447">
    <property type="entry name" value="PAS_3"/>
    <property type="match status" value="1"/>
</dbReference>
<dbReference type="SMART" id="SM00091">
    <property type="entry name" value="PAS"/>
    <property type="match status" value="2"/>
</dbReference>
<dbReference type="Gene3D" id="3.30.450.20">
    <property type="entry name" value="PAS domain"/>
    <property type="match status" value="2"/>
</dbReference>
<dbReference type="SUPFAM" id="SSF47384">
    <property type="entry name" value="Homodimeric domain of signal transducing histidine kinase"/>
    <property type="match status" value="1"/>
</dbReference>
<dbReference type="Gene3D" id="1.10.287.130">
    <property type="match status" value="1"/>
</dbReference>
<keyword evidence="11" id="KW-1185">Reference proteome</keyword>
<dbReference type="Gene3D" id="3.30.565.10">
    <property type="entry name" value="Histidine kinase-like ATPase, C-terminal domain"/>
    <property type="match status" value="1"/>
</dbReference>
<keyword evidence="5" id="KW-0812">Transmembrane</keyword>
<dbReference type="PROSITE" id="PS50110">
    <property type="entry name" value="RESPONSE_REGULATORY"/>
    <property type="match status" value="1"/>
</dbReference>
<dbReference type="InterPro" id="IPR000014">
    <property type="entry name" value="PAS"/>
</dbReference>
<comment type="catalytic activity">
    <reaction evidence="1">
        <text>ATP + protein L-histidine = ADP + protein N-phospho-L-histidine.</text>
        <dbReference type="EC" id="2.7.13.3"/>
    </reaction>
</comment>
<dbReference type="SMART" id="SM00448">
    <property type="entry name" value="REC"/>
    <property type="match status" value="1"/>
</dbReference>
<evidence type="ECO:0000313" key="11">
    <source>
        <dbReference type="Proteomes" id="UP000567293"/>
    </source>
</evidence>
<feature type="domain" description="PAS" evidence="8">
    <location>
        <begin position="375"/>
        <end position="434"/>
    </location>
</feature>
<feature type="modified residue" description="4-aspartylphosphate" evidence="4">
    <location>
        <position position="811"/>
    </location>
</feature>
<name>A0A7V8SWE0_9BACT</name>
<dbReference type="EMBL" id="JACDQQ010000603">
    <property type="protein sequence ID" value="MBA0084542.1"/>
    <property type="molecule type" value="Genomic_DNA"/>
</dbReference>
<dbReference type="EC" id="2.7.13.3" evidence="2"/>
<feature type="transmembrane region" description="Helical" evidence="5">
    <location>
        <begin position="60"/>
        <end position="81"/>
    </location>
</feature>
<dbReference type="CDD" id="cd00082">
    <property type="entry name" value="HisKA"/>
    <property type="match status" value="1"/>
</dbReference>
<dbReference type="InterPro" id="IPR013655">
    <property type="entry name" value="PAS_fold_3"/>
</dbReference>
<evidence type="ECO:0000313" key="10">
    <source>
        <dbReference type="EMBL" id="MBA0084542.1"/>
    </source>
</evidence>
<evidence type="ECO:0000259" key="8">
    <source>
        <dbReference type="PROSITE" id="PS50112"/>
    </source>
</evidence>
<dbReference type="InterPro" id="IPR004358">
    <property type="entry name" value="Sig_transdc_His_kin-like_C"/>
</dbReference>
<dbReference type="SUPFAM" id="SSF55874">
    <property type="entry name" value="ATPase domain of HSP90 chaperone/DNA topoisomerase II/histidine kinase"/>
    <property type="match status" value="1"/>
</dbReference>
<organism evidence="10 11">
    <name type="scientific">Candidatus Acidiferrum panamense</name>
    <dbReference type="NCBI Taxonomy" id="2741543"/>
    <lineage>
        <taxon>Bacteria</taxon>
        <taxon>Pseudomonadati</taxon>
        <taxon>Acidobacteriota</taxon>
        <taxon>Terriglobia</taxon>
        <taxon>Candidatus Acidiferrales</taxon>
        <taxon>Candidatus Acidiferrum</taxon>
    </lineage>
</organism>
<dbReference type="PANTHER" id="PTHR43065:SF42">
    <property type="entry name" value="TWO-COMPONENT SENSOR PPRA"/>
    <property type="match status" value="1"/>
</dbReference>
<feature type="domain" description="PAS" evidence="8">
    <location>
        <begin position="260"/>
        <end position="324"/>
    </location>
</feature>
<dbReference type="InterPro" id="IPR000700">
    <property type="entry name" value="PAS-assoc_C"/>
</dbReference>
<keyword evidence="5" id="KW-0472">Membrane</keyword>
<keyword evidence="5" id="KW-1133">Transmembrane helix</keyword>
<dbReference type="SUPFAM" id="SSF55785">
    <property type="entry name" value="PYP-like sensor domain (PAS domain)"/>
    <property type="match status" value="2"/>
</dbReference>
<evidence type="ECO:0000259" key="7">
    <source>
        <dbReference type="PROSITE" id="PS50110"/>
    </source>
</evidence>
<feature type="domain" description="Response regulatory" evidence="7">
    <location>
        <begin position="760"/>
        <end position="876"/>
    </location>
</feature>
<proteinExistence type="predicted"/>
<evidence type="ECO:0000256" key="2">
    <source>
        <dbReference type="ARBA" id="ARBA00012438"/>
    </source>
</evidence>
<dbReference type="GO" id="GO:0000155">
    <property type="term" value="F:phosphorelay sensor kinase activity"/>
    <property type="evidence" value="ECO:0007669"/>
    <property type="project" value="InterPro"/>
</dbReference>